<dbReference type="AlphaFoldDB" id="A0A498P123"/>
<name>A0A498P123_LABRO</name>
<proteinExistence type="predicted"/>
<gene>
    <name evidence="1" type="ORF">ROHU_002198</name>
</gene>
<dbReference type="EMBL" id="QBIY01006082">
    <property type="protein sequence ID" value="RXN37254.1"/>
    <property type="molecule type" value="Genomic_DNA"/>
</dbReference>
<dbReference type="Proteomes" id="UP000290572">
    <property type="component" value="Unassembled WGS sequence"/>
</dbReference>
<keyword evidence="2" id="KW-1185">Reference proteome</keyword>
<evidence type="ECO:0000313" key="2">
    <source>
        <dbReference type="Proteomes" id="UP000290572"/>
    </source>
</evidence>
<comment type="caution">
    <text evidence="1">The sequence shown here is derived from an EMBL/GenBank/DDBJ whole genome shotgun (WGS) entry which is preliminary data.</text>
</comment>
<reference evidence="1 2" key="1">
    <citation type="submission" date="2018-03" db="EMBL/GenBank/DDBJ databases">
        <title>Draft genome sequence of Rohu Carp (Labeo rohita).</title>
        <authorList>
            <person name="Das P."/>
            <person name="Kushwaha B."/>
            <person name="Joshi C.G."/>
            <person name="Kumar D."/>
            <person name="Nagpure N.S."/>
            <person name="Sahoo L."/>
            <person name="Das S.P."/>
            <person name="Bit A."/>
            <person name="Patnaik S."/>
            <person name="Meher P.K."/>
            <person name="Jayasankar P."/>
            <person name="Koringa P.G."/>
            <person name="Patel N.V."/>
            <person name="Hinsu A.T."/>
            <person name="Kumar R."/>
            <person name="Pandey M."/>
            <person name="Agarwal S."/>
            <person name="Srivastava S."/>
            <person name="Singh M."/>
            <person name="Iquebal M.A."/>
            <person name="Jaiswal S."/>
            <person name="Angadi U.B."/>
            <person name="Kumar N."/>
            <person name="Raza M."/>
            <person name="Shah T.M."/>
            <person name="Rai A."/>
            <person name="Jena J.K."/>
        </authorList>
    </citation>
    <scope>NUCLEOTIDE SEQUENCE [LARGE SCALE GENOMIC DNA]</scope>
    <source>
        <strain evidence="1">DASCIFA01</strain>
        <tissue evidence="1">Testis</tissue>
    </source>
</reference>
<accession>A0A498P123</accession>
<evidence type="ECO:0000313" key="1">
    <source>
        <dbReference type="EMBL" id="RXN37254.1"/>
    </source>
</evidence>
<organism evidence="1 2">
    <name type="scientific">Labeo rohita</name>
    <name type="common">Indian major carp</name>
    <name type="synonym">Cyprinus rohita</name>
    <dbReference type="NCBI Taxonomy" id="84645"/>
    <lineage>
        <taxon>Eukaryota</taxon>
        <taxon>Metazoa</taxon>
        <taxon>Chordata</taxon>
        <taxon>Craniata</taxon>
        <taxon>Vertebrata</taxon>
        <taxon>Euteleostomi</taxon>
        <taxon>Actinopterygii</taxon>
        <taxon>Neopterygii</taxon>
        <taxon>Teleostei</taxon>
        <taxon>Ostariophysi</taxon>
        <taxon>Cypriniformes</taxon>
        <taxon>Cyprinidae</taxon>
        <taxon>Labeoninae</taxon>
        <taxon>Labeonini</taxon>
        <taxon>Labeo</taxon>
    </lineage>
</organism>
<protein>
    <submittedName>
        <fullName evidence="1">Interferon-induced 44</fullName>
    </submittedName>
</protein>
<sequence>MFNEEQAKMFQLVDETSLPSEVDQLPSTPCIVVCGSSPLTAGHFMIAVDQIIVKDGVTNCGVGGRCDGGGPGVHWGVQNIHGKVQH</sequence>